<organism evidence="1 2">
    <name type="scientific">Streptococcus gallolyticus</name>
    <dbReference type="NCBI Taxonomy" id="315405"/>
    <lineage>
        <taxon>Bacteria</taxon>
        <taxon>Bacillati</taxon>
        <taxon>Bacillota</taxon>
        <taxon>Bacilli</taxon>
        <taxon>Lactobacillales</taxon>
        <taxon>Streptococcaceae</taxon>
        <taxon>Streptococcus</taxon>
    </lineage>
</organism>
<reference evidence="1 2" key="1">
    <citation type="journal article" date="2018" name="Sci. Rep.">
        <title>Network-guided genomic and metagenomic analysis of the faecal microbiota of the critically endangered kakapo.</title>
        <authorList>
            <person name="Waite D.W."/>
            <person name="Dsouza M."/>
            <person name="Sekiguchi Y."/>
            <person name="Hugenholtz P."/>
            <person name="Taylor M.W."/>
        </authorList>
    </citation>
    <scope>NUCLEOTIDE SEQUENCE [LARGE SCALE GENOMIC DNA]</scope>
    <source>
        <strain evidence="1 2">BI02</strain>
    </source>
</reference>
<sequence length="63" mass="7382">QRGLNEHSNGLLRHHGLPKQMDFNGVSQKYLSAIADKRNRIPRKSLHYQTPYQVFLSYLKCLD</sequence>
<evidence type="ECO:0000313" key="2">
    <source>
        <dbReference type="Proteomes" id="UP000253215"/>
    </source>
</evidence>
<dbReference type="SUPFAM" id="SSF53098">
    <property type="entry name" value="Ribonuclease H-like"/>
    <property type="match status" value="1"/>
</dbReference>
<evidence type="ECO:0000313" key="1">
    <source>
        <dbReference type="EMBL" id="RCW16134.1"/>
    </source>
</evidence>
<proteinExistence type="predicted"/>
<dbReference type="AlphaFoldDB" id="A0A368UBV2"/>
<gene>
    <name evidence="1" type="ORF">CAC02_10315</name>
</gene>
<dbReference type="GO" id="GO:0005829">
    <property type="term" value="C:cytosol"/>
    <property type="evidence" value="ECO:0007669"/>
    <property type="project" value="TreeGrafter"/>
</dbReference>
<dbReference type="InterPro" id="IPR012337">
    <property type="entry name" value="RNaseH-like_sf"/>
</dbReference>
<dbReference type="EMBL" id="NETH01000077">
    <property type="protein sequence ID" value="RCW16134.1"/>
    <property type="molecule type" value="Genomic_DNA"/>
</dbReference>
<dbReference type="GO" id="GO:0032196">
    <property type="term" value="P:transposition"/>
    <property type="evidence" value="ECO:0007669"/>
    <property type="project" value="TreeGrafter"/>
</dbReference>
<comment type="caution">
    <text evidence="1">The sequence shown here is derived from an EMBL/GenBank/DDBJ whole genome shotgun (WGS) entry which is preliminary data.</text>
</comment>
<dbReference type="PANTHER" id="PTHR10948:SF23">
    <property type="entry name" value="TRANSPOSASE INSI FOR INSERTION SEQUENCE ELEMENT IS30A-RELATED"/>
    <property type="match status" value="1"/>
</dbReference>
<dbReference type="GO" id="GO:0004803">
    <property type="term" value="F:transposase activity"/>
    <property type="evidence" value="ECO:0007669"/>
    <property type="project" value="TreeGrafter"/>
</dbReference>
<name>A0A368UBV2_9STRE</name>
<dbReference type="InterPro" id="IPR051917">
    <property type="entry name" value="Transposase-Integrase"/>
</dbReference>
<dbReference type="Proteomes" id="UP000253215">
    <property type="component" value="Unassembled WGS sequence"/>
</dbReference>
<feature type="non-terminal residue" evidence="1">
    <location>
        <position position="1"/>
    </location>
</feature>
<protein>
    <submittedName>
        <fullName evidence="1">IS30 family transposase</fullName>
    </submittedName>
</protein>
<dbReference type="PANTHER" id="PTHR10948">
    <property type="entry name" value="TRANSPOSASE"/>
    <property type="match status" value="1"/>
</dbReference>
<accession>A0A368UBV2</accession>